<dbReference type="Pfam" id="PF01498">
    <property type="entry name" value="HTH_Tnp_Tc3_2"/>
    <property type="match status" value="1"/>
</dbReference>
<proteinExistence type="predicted"/>
<dbReference type="InterPro" id="IPR036723">
    <property type="entry name" value="Alpha-catenin/vinculin-like_sf"/>
</dbReference>
<dbReference type="GO" id="GO:0015074">
    <property type="term" value="P:DNA integration"/>
    <property type="evidence" value="ECO:0007669"/>
    <property type="project" value="InterPro"/>
</dbReference>
<dbReference type="AlphaFoldDB" id="A0A6P4E205"/>
<organism evidence="4">
    <name type="scientific">Drosophila rhopaloa</name>
    <name type="common">Fruit fly</name>
    <dbReference type="NCBI Taxonomy" id="1041015"/>
    <lineage>
        <taxon>Eukaryota</taxon>
        <taxon>Metazoa</taxon>
        <taxon>Ecdysozoa</taxon>
        <taxon>Arthropoda</taxon>
        <taxon>Hexapoda</taxon>
        <taxon>Insecta</taxon>
        <taxon>Pterygota</taxon>
        <taxon>Neoptera</taxon>
        <taxon>Endopterygota</taxon>
        <taxon>Diptera</taxon>
        <taxon>Brachycera</taxon>
        <taxon>Muscomorpha</taxon>
        <taxon>Ephydroidea</taxon>
        <taxon>Drosophilidae</taxon>
        <taxon>Drosophila</taxon>
        <taxon>Sophophora</taxon>
    </lineage>
</organism>
<dbReference type="OrthoDB" id="6376697at2759"/>
<dbReference type="GO" id="GO:0051015">
    <property type="term" value="F:actin filament binding"/>
    <property type="evidence" value="ECO:0007669"/>
    <property type="project" value="InterPro"/>
</dbReference>
<evidence type="ECO:0000256" key="2">
    <source>
        <dbReference type="ARBA" id="ARBA00022490"/>
    </source>
</evidence>
<name>A0A6P4E205_DRORH</name>
<feature type="domain" description="Transposase Tc1-like" evidence="3">
    <location>
        <begin position="79"/>
        <end position="135"/>
    </location>
</feature>
<sequence length="167" mass="19156">MGTLTDFGQIALKWDPKNLEIRTMSVEKTLEPLVLQVTTLVNTKGPSKKKKGALQDLSLGTAITAIYHNNKRATSVSFDRRLVRKSNKNPFLSSKHLKNDLNAPVTSRTIRNRLIEADLKAHSHRKVPYLSKKKYRQTCTFREGVFIAFQLEKYVVIGRNQDEFVWI</sequence>
<dbReference type="GO" id="GO:0006313">
    <property type="term" value="P:DNA transposition"/>
    <property type="evidence" value="ECO:0007669"/>
    <property type="project" value="InterPro"/>
</dbReference>
<reference evidence="4" key="1">
    <citation type="submission" date="2025-08" db="UniProtKB">
        <authorList>
            <consortium name="RefSeq"/>
        </authorList>
    </citation>
    <scope>IDENTIFICATION</scope>
</reference>
<evidence type="ECO:0000259" key="3">
    <source>
        <dbReference type="Pfam" id="PF01498"/>
    </source>
</evidence>
<evidence type="ECO:0000313" key="4">
    <source>
        <dbReference type="RefSeq" id="XP_016970414.1"/>
    </source>
</evidence>
<dbReference type="RefSeq" id="XP_016970414.1">
    <property type="nucleotide sequence ID" value="XM_017114925.1"/>
</dbReference>
<dbReference type="GO" id="GO:0003677">
    <property type="term" value="F:DNA binding"/>
    <property type="evidence" value="ECO:0007669"/>
    <property type="project" value="InterPro"/>
</dbReference>
<gene>
    <name evidence="4" type="primary">LOC108038178</name>
</gene>
<dbReference type="InterPro" id="IPR002492">
    <property type="entry name" value="Transposase_Tc1-like"/>
</dbReference>
<dbReference type="GO" id="GO:0007155">
    <property type="term" value="P:cell adhesion"/>
    <property type="evidence" value="ECO:0007669"/>
    <property type="project" value="InterPro"/>
</dbReference>
<protein>
    <submittedName>
        <fullName evidence="4">Uncharacterized protein LOC108038178</fullName>
    </submittedName>
</protein>
<dbReference type="GO" id="GO:0005737">
    <property type="term" value="C:cytoplasm"/>
    <property type="evidence" value="ECO:0007669"/>
    <property type="project" value="UniProtKB-SubCell"/>
</dbReference>
<keyword evidence="2" id="KW-0963">Cytoplasm</keyword>
<evidence type="ECO:0000256" key="1">
    <source>
        <dbReference type="ARBA" id="ARBA00004496"/>
    </source>
</evidence>
<dbReference type="Gene3D" id="1.20.120.810">
    <property type="entry name" value="Vinculin, Vh2 four-helix bundle"/>
    <property type="match status" value="1"/>
</dbReference>
<accession>A0A6P4E205</accession>
<dbReference type="SUPFAM" id="SSF47220">
    <property type="entry name" value="alpha-catenin/vinculin-like"/>
    <property type="match status" value="1"/>
</dbReference>
<comment type="subcellular location">
    <subcellularLocation>
        <location evidence="1">Cytoplasm</location>
    </subcellularLocation>
</comment>